<name>A0A1G4YF21_9ENTR</name>
<dbReference type="Pfam" id="PF01817">
    <property type="entry name" value="CM_2"/>
    <property type="match status" value="1"/>
</dbReference>
<evidence type="ECO:0000259" key="7">
    <source>
        <dbReference type="PROSITE" id="PS51168"/>
    </source>
</evidence>
<proteinExistence type="predicted"/>
<evidence type="ECO:0000256" key="1">
    <source>
        <dbReference type="ARBA" id="ARBA00004817"/>
    </source>
</evidence>
<evidence type="ECO:0000256" key="5">
    <source>
        <dbReference type="PIRNR" id="PIRNR026640"/>
    </source>
</evidence>
<evidence type="ECO:0000256" key="2">
    <source>
        <dbReference type="ARBA" id="ARBA00012404"/>
    </source>
</evidence>
<dbReference type="SUPFAM" id="SSF48600">
    <property type="entry name" value="Chorismate mutase II"/>
    <property type="match status" value="1"/>
</dbReference>
<dbReference type="NCBIfam" id="NF005965">
    <property type="entry name" value="PRK08055.1"/>
    <property type="match status" value="1"/>
</dbReference>
<keyword evidence="4 5" id="KW-0413">Isomerase</keyword>
<evidence type="ECO:0000256" key="3">
    <source>
        <dbReference type="ARBA" id="ARBA00022729"/>
    </source>
</evidence>
<evidence type="ECO:0000313" key="8">
    <source>
        <dbReference type="EMBL" id="SCX52140.1"/>
    </source>
</evidence>
<dbReference type="InterPro" id="IPR002701">
    <property type="entry name" value="CM_II_prokaryot"/>
</dbReference>
<dbReference type="InterPro" id="IPR036263">
    <property type="entry name" value="Chorismate_II_sf"/>
</dbReference>
<dbReference type="RefSeq" id="WP_017458398.1">
    <property type="nucleotide sequence ID" value="NZ_CP016337.1"/>
</dbReference>
<gene>
    <name evidence="8" type="ORF">SAMN02927897_02614</name>
</gene>
<comment type="pathway">
    <text evidence="1 5">Metabolic intermediate biosynthesis; prephenate biosynthesis; prephenate from chorismate: step 1/1.</text>
</comment>
<dbReference type="GeneID" id="23846739"/>
<dbReference type="UniPathway" id="UPA00120">
    <property type="reaction ID" value="UER00203"/>
</dbReference>
<dbReference type="Proteomes" id="UP000183569">
    <property type="component" value="Unassembled WGS sequence"/>
</dbReference>
<dbReference type="EMBL" id="FMUI01000007">
    <property type="protein sequence ID" value="SCX52140.1"/>
    <property type="molecule type" value="Genomic_DNA"/>
</dbReference>
<dbReference type="InterPro" id="IPR036979">
    <property type="entry name" value="CM_dom_sf"/>
</dbReference>
<dbReference type="PANTHER" id="PTHR38041">
    <property type="entry name" value="CHORISMATE MUTASE"/>
    <property type="match status" value="1"/>
</dbReference>
<comment type="catalytic activity">
    <reaction evidence="5">
        <text>chorismate = prephenate</text>
        <dbReference type="Rhea" id="RHEA:13897"/>
        <dbReference type="ChEBI" id="CHEBI:29748"/>
        <dbReference type="ChEBI" id="CHEBI:29934"/>
        <dbReference type="EC" id="5.4.99.5"/>
    </reaction>
</comment>
<dbReference type="NCBIfam" id="TIGR01806">
    <property type="entry name" value="CM_mono2"/>
    <property type="match status" value="1"/>
</dbReference>
<dbReference type="GO" id="GO:0004106">
    <property type="term" value="F:chorismate mutase activity"/>
    <property type="evidence" value="ECO:0007669"/>
    <property type="project" value="UniProtKB-EC"/>
</dbReference>
<dbReference type="PROSITE" id="PS51168">
    <property type="entry name" value="CHORISMATE_MUT_2"/>
    <property type="match status" value="1"/>
</dbReference>
<dbReference type="AlphaFoldDB" id="A0A1G4YF21"/>
<comment type="caution">
    <text evidence="8">The sequence shown here is derived from an EMBL/GenBank/DDBJ whole genome shotgun (WGS) entry which is preliminary data.</text>
</comment>
<dbReference type="PIRSF" id="PIRSF026640">
    <property type="entry name" value="Peripl_chor_mut"/>
    <property type="match status" value="1"/>
</dbReference>
<organism evidence="8 9">
    <name type="scientific">Kosakonia sacchari</name>
    <dbReference type="NCBI Taxonomy" id="1158459"/>
    <lineage>
        <taxon>Bacteria</taxon>
        <taxon>Pseudomonadati</taxon>
        <taxon>Pseudomonadota</taxon>
        <taxon>Gammaproteobacteria</taxon>
        <taxon>Enterobacterales</taxon>
        <taxon>Enterobacteriaceae</taxon>
        <taxon>Kosakonia</taxon>
    </lineage>
</organism>
<feature type="domain" description="Chorismate mutase" evidence="7">
    <location>
        <begin position="10"/>
        <end position="102"/>
    </location>
</feature>
<feature type="chain" id="PRO_5032537296" description="Chorismate mutase" evidence="6">
    <location>
        <begin position="21"/>
        <end position="181"/>
    </location>
</feature>
<dbReference type="EC" id="5.4.99.5" evidence="2 5"/>
<evidence type="ECO:0000313" key="9">
    <source>
        <dbReference type="Proteomes" id="UP000183569"/>
    </source>
</evidence>
<dbReference type="SMART" id="SM00830">
    <property type="entry name" value="CM_2"/>
    <property type="match status" value="1"/>
</dbReference>
<protein>
    <recommendedName>
        <fullName evidence="2 5">Chorismate mutase</fullName>
        <ecNumber evidence="2 5">5.4.99.5</ecNumber>
    </recommendedName>
</protein>
<dbReference type="GO" id="GO:0046417">
    <property type="term" value="P:chorismate metabolic process"/>
    <property type="evidence" value="ECO:0007669"/>
    <property type="project" value="InterPro"/>
</dbReference>
<dbReference type="Gene3D" id="1.20.59.10">
    <property type="entry name" value="Chorismate mutase"/>
    <property type="match status" value="1"/>
</dbReference>
<evidence type="ECO:0000256" key="6">
    <source>
        <dbReference type="SAM" id="SignalP"/>
    </source>
</evidence>
<evidence type="ECO:0000256" key="4">
    <source>
        <dbReference type="ARBA" id="ARBA00023235"/>
    </source>
</evidence>
<dbReference type="InterPro" id="IPR051331">
    <property type="entry name" value="Chorismate_mutase-related"/>
</dbReference>
<dbReference type="InterPro" id="IPR008240">
    <property type="entry name" value="Chorismate_mutase_periplasmic"/>
</dbReference>
<dbReference type="PANTHER" id="PTHR38041:SF2">
    <property type="entry name" value="SECRETED CHORISMATE MUTASE"/>
    <property type="match status" value="1"/>
</dbReference>
<dbReference type="GO" id="GO:0009697">
    <property type="term" value="P:salicylic acid biosynthetic process"/>
    <property type="evidence" value="ECO:0007669"/>
    <property type="project" value="TreeGrafter"/>
</dbReference>
<feature type="signal peptide" evidence="6">
    <location>
        <begin position="1"/>
        <end position="20"/>
    </location>
</feature>
<sequence>MFQSAVVFLSSLFMCGNVFAGSVASVSLSTLSSALNERMLIMKDVASYKAQHHSPVEDLEREQKVLAEAVKNAQDAGLDPRSVEPFFRALMNASKAVQYRYLADWLATPDANSTVRSLDATRQQINQLDSQLLTAISQRLLTGPFTEADTAWLSAQIMAPNLSEADKNNLLAALRLIHRAR</sequence>
<accession>A0A1G4YF21</accession>
<keyword evidence="3 6" id="KW-0732">Signal</keyword>
<comment type="function">
    <text evidence="5">Catalyzes the Claisen rearrangement of chorismate to prephenate.</text>
</comment>
<reference evidence="8 9" key="1">
    <citation type="submission" date="2016-10" db="EMBL/GenBank/DDBJ databases">
        <authorList>
            <person name="Varghese N."/>
            <person name="Submissions S."/>
        </authorList>
    </citation>
    <scope>NUCLEOTIDE SEQUENCE [LARGE SCALE GENOMIC DNA]</scope>
    <source>
        <strain evidence="8 9">CGMCC 1.12102</strain>
    </source>
</reference>